<dbReference type="GO" id="GO:0009279">
    <property type="term" value="C:cell outer membrane"/>
    <property type="evidence" value="ECO:0007669"/>
    <property type="project" value="UniProtKB-SubCell"/>
</dbReference>
<dbReference type="PANTHER" id="PTHR40980:SF4">
    <property type="entry name" value="TONB-DEPENDENT RECEPTOR-LIKE BETA-BARREL DOMAIN-CONTAINING PROTEIN"/>
    <property type="match status" value="1"/>
</dbReference>
<feature type="chain" id="PRO_5037918807" evidence="5">
    <location>
        <begin position="25"/>
        <end position="811"/>
    </location>
</feature>
<dbReference type="InterPro" id="IPR036942">
    <property type="entry name" value="Beta-barrel_TonB_sf"/>
</dbReference>
<keyword evidence="7" id="KW-0675">Receptor</keyword>
<evidence type="ECO:0000256" key="5">
    <source>
        <dbReference type="SAM" id="SignalP"/>
    </source>
</evidence>
<dbReference type="EMBL" id="JACYFG010000006">
    <property type="protein sequence ID" value="MBD5778731.1"/>
    <property type="molecule type" value="Genomic_DNA"/>
</dbReference>
<evidence type="ECO:0000256" key="3">
    <source>
        <dbReference type="ARBA" id="ARBA00023237"/>
    </source>
</evidence>
<sequence>MKPFRSNPVTVAGALLCSCLTAPAGQSQTAASTISPSSTAPREAAPAAEQKDETNQSPRERGRILVKRNPIASEYQVFGDIGTSPGADADGEGVDFRSFFPSRSPNANPSDSLTLGYSLNFNDQSGIGKSGYSLSFSKALDPEKKWVIAAQYKDSASDRLIEHYESVWLQSPGEETYYLDRPRFSFDEILTENTVATAQIGFRPNDRHEFYFKTSYQDYADDSYRNRIELQTGAATVVDGSQSVADDGTILAASFEDARTRRYFGDTENRRTRLHNTFGGTYNGDDWTVDYSVYTQKWDLNTLWYNWNFQDRGLDLSYQVDDPYLPNITVHNGIDLLDTSTAAFSNLRIHDSATRDRDLAARVDADRQLSIAGADYWIQTGALHREKERNTWEDRTVFLPITGNSFTLDQVAFDHSGSPLLSGTYTQPPGLSPSKSRAFVEEHPEIFVSNEFREKVESAPQSYTAEESVSSAYLLGTRKVGEWTYELGGRLERTKTATRGTVIIPEAVNDPEEGELIEIIEDPNSGSDLIIKDLYSENSYTNFIPSAEVSYNTTPDTTWKAAWFQLLMRPQYYNIVDYRRISIPTRSISEGNPDLNPTEIDKFRLSWTKNNETLGTFSIEGYLINIENFFYGSVSEDTILEEGTPTIYKVSRVQNGEEAKIKGFEIQWSKTAKDFGFLDSATASFAYTYSDSEANVQSRPDDILPTPERSEHLGKLSLKGTIGSLTSGIDLSYQSEALDDLGGSYSQDEYREAVIRLDARSSYRLDEKTTLSINLSNLTDHPERSYEGSPYRVTRNQYSSWFGTFNVSRSF</sequence>
<feature type="compositionally biased region" description="Basic and acidic residues" evidence="4">
    <location>
        <begin position="49"/>
        <end position="63"/>
    </location>
</feature>
<evidence type="ECO:0000313" key="8">
    <source>
        <dbReference type="Proteomes" id="UP000622317"/>
    </source>
</evidence>
<evidence type="ECO:0000256" key="4">
    <source>
        <dbReference type="SAM" id="MobiDB-lite"/>
    </source>
</evidence>
<feature type="region of interest" description="Disordered" evidence="4">
    <location>
        <begin position="27"/>
        <end position="63"/>
    </location>
</feature>
<evidence type="ECO:0000259" key="6">
    <source>
        <dbReference type="Pfam" id="PF14905"/>
    </source>
</evidence>
<dbReference type="PROSITE" id="PS51257">
    <property type="entry name" value="PROKAR_LIPOPROTEIN"/>
    <property type="match status" value="1"/>
</dbReference>
<feature type="domain" description="Outer membrane protein beta-barrel" evidence="6">
    <location>
        <begin position="461"/>
        <end position="781"/>
    </location>
</feature>
<dbReference type="AlphaFoldDB" id="A0A927F7N1"/>
<evidence type="ECO:0000256" key="2">
    <source>
        <dbReference type="ARBA" id="ARBA00023136"/>
    </source>
</evidence>
<gene>
    <name evidence="7" type="ORF">IEN85_04460</name>
</gene>
<keyword evidence="3" id="KW-0998">Cell outer membrane</keyword>
<feature type="compositionally biased region" description="Low complexity" evidence="4">
    <location>
        <begin position="27"/>
        <end position="41"/>
    </location>
</feature>
<dbReference type="Gene3D" id="2.40.170.20">
    <property type="entry name" value="TonB-dependent receptor, beta-barrel domain"/>
    <property type="match status" value="1"/>
</dbReference>
<comment type="subcellular location">
    <subcellularLocation>
        <location evidence="1">Cell outer membrane</location>
    </subcellularLocation>
</comment>
<dbReference type="RefSeq" id="WP_191615861.1">
    <property type="nucleotide sequence ID" value="NZ_JACYFG010000006.1"/>
</dbReference>
<accession>A0A927F7N1</accession>
<dbReference type="InterPro" id="IPR041700">
    <property type="entry name" value="OMP_b-brl_3"/>
</dbReference>
<protein>
    <submittedName>
        <fullName evidence="7">TonB-dependent receptor</fullName>
    </submittedName>
</protein>
<name>A0A927F7N1_9BACT</name>
<keyword evidence="5" id="KW-0732">Signal</keyword>
<comment type="caution">
    <text evidence="7">The sequence shown here is derived from an EMBL/GenBank/DDBJ whole genome shotgun (WGS) entry which is preliminary data.</text>
</comment>
<dbReference type="PANTHER" id="PTHR40980">
    <property type="entry name" value="PLUG DOMAIN-CONTAINING PROTEIN"/>
    <property type="match status" value="1"/>
</dbReference>
<keyword evidence="8" id="KW-1185">Reference proteome</keyword>
<dbReference type="SUPFAM" id="SSF56935">
    <property type="entry name" value="Porins"/>
    <property type="match status" value="1"/>
</dbReference>
<feature type="signal peptide" evidence="5">
    <location>
        <begin position="1"/>
        <end position="24"/>
    </location>
</feature>
<keyword evidence="2" id="KW-0472">Membrane</keyword>
<evidence type="ECO:0000313" key="7">
    <source>
        <dbReference type="EMBL" id="MBD5778731.1"/>
    </source>
</evidence>
<dbReference type="Proteomes" id="UP000622317">
    <property type="component" value="Unassembled WGS sequence"/>
</dbReference>
<organism evidence="7 8">
    <name type="scientific">Pelagicoccus enzymogenes</name>
    <dbReference type="NCBI Taxonomy" id="2773457"/>
    <lineage>
        <taxon>Bacteria</taxon>
        <taxon>Pseudomonadati</taxon>
        <taxon>Verrucomicrobiota</taxon>
        <taxon>Opitutia</taxon>
        <taxon>Puniceicoccales</taxon>
        <taxon>Pelagicoccaceae</taxon>
        <taxon>Pelagicoccus</taxon>
    </lineage>
</organism>
<proteinExistence type="predicted"/>
<reference evidence="7" key="1">
    <citation type="submission" date="2020-09" db="EMBL/GenBank/DDBJ databases">
        <title>Pelagicoccus enzymogenes sp. nov. with an EPS production, isolated from marine sediment.</title>
        <authorList>
            <person name="Feng X."/>
        </authorList>
    </citation>
    <scope>NUCLEOTIDE SEQUENCE</scope>
    <source>
        <strain evidence="7">NFK12</strain>
    </source>
</reference>
<evidence type="ECO:0000256" key="1">
    <source>
        <dbReference type="ARBA" id="ARBA00004442"/>
    </source>
</evidence>
<dbReference type="Pfam" id="PF14905">
    <property type="entry name" value="OMP_b-brl_3"/>
    <property type="match status" value="1"/>
</dbReference>